<evidence type="ECO:0000256" key="6">
    <source>
        <dbReference type="ARBA" id="ARBA00022679"/>
    </source>
</evidence>
<name>A0A1L0CUU7_9ASCO</name>
<evidence type="ECO:0000256" key="9">
    <source>
        <dbReference type="ARBA" id="ARBA00022723"/>
    </source>
</evidence>
<dbReference type="InterPro" id="IPR039044">
    <property type="entry name" value="Trm13"/>
</dbReference>
<keyword evidence="10 15" id="KW-0863">Zinc-finger</keyword>
<keyword evidence="5 15" id="KW-0489">Methyltransferase</keyword>
<comment type="function">
    <text evidence="1 15">tRNA methylase which 2'-O-methylates cytidine(4) in tRNA(Pro) and tRNA(Gly)(GCC), and adenosine(4) in tRNA(His).</text>
</comment>
<evidence type="ECO:0000259" key="17">
    <source>
        <dbReference type="PROSITE" id="PS51800"/>
    </source>
</evidence>
<feature type="compositionally biased region" description="Basic and acidic residues" evidence="16">
    <location>
        <begin position="12"/>
        <end position="22"/>
    </location>
</feature>
<evidence type="ECO:0000256" key="16">
    <source>
        <dbReference type="SAM" id="MobiDB-lite"/>
    </source>
</evidence>
<dbReference type="GO" id="GO:0030488">
    <property type="term" value="P:tRNA methylation"/>
    <property type="evidence" value="ECO:0007669"/>
    <property type="project" value="InterPro"/>
</dbReference>
<comment type="similarity">
    <text evidence="2 15">Belongs to the methyltransferase TRM13 family.</text>
</comment>
<keyword evidence="8 15" id="KW-0819">tRNA processing</keyword>
<keyword evidence="6 15" id="KW-0808">Transferase</keyword>
<evidence type="ECO:0000256" key="13">
    <source>
        <dbReference type="ARBA" id="ARBA00048635"/>
    </source>
</evidence>
<dbReference type="EMBL" id="LT635756">
    <property type="protein sequence ID" value="SGZ46822.1"/>
    <property type="molecule type" value="Genomic_DNA"/>
</dbReference>
<protein>
    <recommendedName>
        <fullName evidence="4 15">tRNA:m(4)X modification enzyme TRM13</fullName>
        <ecNumber evidence="3 15">2.1.1.225</ecNumber>
    </recommendedName>
</protein>
<dbReference type="PANTHER" id="PTHR12998">
    <property type="entry name" value="TRNA:M(4)X MODIFICATION ENZYME TRM13 HOMOLOG"/>
    <property type="match status" value="1"/>
</dbReference>
<dbReference type="GO" id="GO:0008270">
    <property type="term" value="F:zinc ion binding"/>
    <property type="evidence" value="ECO:0007669"/>
    <property type="project" value="UniProtKB-KW"/>
</dbReference>
<comment type="catalytic activity">
    <reaction evidence="14 15">
        <text>adenosine(4) in tRNA(His) + S-adenosyl-L-methionine = 2'-O-methyladenosine(4) in tRNA(His) + S-adenosyl-L-homocysteine + H(+)</text>
        <dbReference type="Rhea" id="RHEA:43196"/>
        <dbReference type="Rhea" id="RHEA-COMP:10401"/>
        <dbReference type="Rhea" id="RHEA-COMP:10402"/>
        <dbReference type="ChEBI" id="CHEBI:15378"/>
        <dbReference type="ChEBI" id="CHEBI:57856"/>
        <dbReference type="ChEBI" id="CHEBI:59789"/>
        <dbReference type="ChEBI" id="CHEBI:74411"/>
        <dbReference type="ChEBI" id="CHEBI:74477"/>
        <dbReference type="EC" id="2.1.1.225"/>
    </reaction>
</comment>
<evidence type="ECO:0000256" key="7">
    <source>
        <dbReference type="ARBA" id="ARBA00022691"/>
    </source>
</evidence>
<dbReference type="STRING" id="45354.A0A1L0CUU7"/>
<organism evidence="18 19">
    <name type="scientific">Sungouiella intermedia</name>
    <dbReference type="NCBI Taxonomy" id="45354"/>
    <lineage>
        <taxon>Eukaryota</taxon>
        <taxon>Fungi</taxon>
        <taxon>Dikarya</taxon>
        <taxon>Ascomycota</taxon>
        <taxon>Saccharomycotina</taxon>
        <taxon>Pichiomycetes</taxon>
        <taxon>Metschnikowiaceae</taxon>
        <taxon>Sungouiella</taxon>
    </lineage>
</organism>
<evidence type="ECO:0000256" key="4">
    <source>
        <dbReference type="ARBA" id="ARBA00015883"/>
    </source>
</evidence>
<dbReference type="InterPro" id="IPR022776">
    <property type="entry name" value="TRM13/UPF0224_CHHC_Znf_dom"/>
</dbReference>
<reference evidence="18 19" key="1">
    <citation type="submission" date="2016-10" db="EMBL/GenBank/DDBJ databases">
        <authorList>
            <person name="de Groot N.N."/>
        </authorList>
    </citation>
    <scope>NUCLEOTIDE SEQUENCE [LARGE SCALE GENOMIC DNA]</scope>
    <source>
        <strain evidence="18 19">CBS 141442</strain>
    </source>
</reference>
<evidence type="ECO:0000256" key="11">
    <source>
        <dbReference type="ARBA" id="ARBA00022833"/>
    </source>
</evidence>
<comment type="catalytic activity">
    <reaction evidence="12 15">
        <text>cytidine(4) in tRNA(Pro) + S-adenosyl-L-methionine = 2'-O-methylcytidine(4) in tRNA(Pro) + S-adenosyl-L-homocysteine + H(+)</text>
        <dbReference type="Rhea" id="RHEA:32767"/>
        <dbReference type="Rhea" id="RHEA-COMP:10397"/>
        <dbReference type="Rhea" id="RHEA-COMP:10398"/>
        <dbReference type="ChEBI" id="CHEBI:15378"/>
        <dbReference type="ChEBI" id="CHEBI:57856"/>
        <dbReference type="ChEBI" id="CHEBI:59789"/>
        <dbReference type="ChEBI" id="CHEBI:74495"/>
        <dbReference type="ChEBI" id="CHEBI:82748"/>
        <dbReference type="EC" id="2.1.1.225"/>
    </reaction>
</comment>
<evidence type="ECO:0000256" key="1">
    <source>
        <dbReference type="ARBA" id="ARBA00002267"/>
    </source>
</evidence>
<proteinExistence type="inferred from homology"/>
<sequence>MRDIAGQTVEVPQKRKSDFVRDKKIKKEKKANPNQCEYYLVQKRRRCAMQRKKDRRYCSEHIALDDTEAATEVKEERVPCPLDPKHSVWAKDLKFHLTKCPAKPVESTDPWFERNRNSQLRNNSEDKDILDNVIDGGVEVEIQEKKEREEEEVDINQSQMAKYIDILRKFNDKMSPMDVYVKHHPGLDHWHEEKANRKHIDQQSSLVGQLKEVNLLSPQLFYVEFGCGKGELSRTVNKCILHDYKISHQEDEETLTVYGYGLIDRGVNRMKMDNKILKDCKEAPHPLDPVIKRSRIDIEHLDLDKFLESAAPKGVVGISKHLCGVATDLTLKLIFNSSILESKFQGLVVAMCCRHACNYKQLLPESKAFLALNGIANAQDFKFIKMIVTWAVCGPGNDSNHENQNHVSGLTYAEREQVGHMARRLIDESRVYAVNKMIGENFHAQMYKYAESFTTLENSCLRIYRK</sequence>
<keyword evidence="11 15" id="KW-0862">Zinc</keyword>
<gene>
    <name evidence="18" type="ORF">SAMEA4029010_CIC11G00000003817</name>
</gene>
<dbReference type="Proteomes" id="UP000182334">
    <property type="component" value="Chromosome I"/>
</dbReference>
<dbReference type="GO" id="GO:0106050">
    <property type="term" value="F:tRNA 2'-O-methyltransferase activity"/>
    <property type="evidence" value="ECO:0007669"/>
    <property type="project" value="UniProtKB-UniRule"/>
</dbReference>
<keyword evidence="9 15" id="KW-0479">Metal-binding</keyword>
<feature type="domain" description="CHHC U11-48K-type" evidence="17">
    <location>
        <begin position="77"/>
        <end position="104"/>
    </location>
</feature>
<dbReference type="OrthoDB" id="258806at2759"/>
<accession>A0A1L0CUU7</accession>
<dbReference type="InterPro" id="IPR007871">
    <property type="entry name" value="Methyltransferase_TRM13"/>
</dbReference>
<evidence type="ECO:0000256" key="14">
    <source>
        <dbReference type="ARBA" id="ARBA00049393"/>
    </source>
</evidence>
<dbReference type="Pfam" id="PF05253">
    <property type="entry name" value="zf-U11-48K"/>
    <property type="match status" value="1"/>
</dbReference>
<comment type="catalytic activity">
    <reaction evidence="13 15">
        <text>cytidine(4) in tRNA(Gly)(GCC) + S-adenosyl-L-methionine = 2'-O-methylcytidine(4) in tRNA(Gly)(GCC) + S-adenosyl-L-homocysteine + H(+)</text>
        <dbReference type="Rhea" id="RHEA:43192"/>
        <dbReference type="Rhea" id="RHEA-COMP:10399"/>
        <dbReference type="Rhea" id="RHEA-COMP:10400"/>
        <dbReference type="ChEBI" id="CHEBI:15378"/>
        <dbReference type="ChEBI" id="CHEBI:57856"/>
        <dbReference type="ChEBI" id="CHEBI:59789"/>
        <dbReference type="ChEBI" id="CHEBI:74495"/>
        <dbReference type="ChEBI" id="CHEBI:82748"/>
        <dbReference type="EC" id="2.1.1.225"/>
    </reaction>
</comment>
<dbReference type="Pfam" id="PF11722">
    <property type="entry name" value="zf-TRM13_CCCH"/>
    <property type="match status" value="1"/>
</dbReference>
<evidence type="ECO:0000256" key="12">
    <source>
        <dbReference type="ARBA" id="ARBA00048165"/>
    </source>
</evidence>
<evidence type="ECO:0000256" key="15">
    <source>
        <dbReference type="RuleBase" id="RU367103"/>
    </source>
</evidence>
<feature type="region of interest" description="Disordered" evidence="16">
    <location>
        <begin position="1"/>
        <end position="30"/>
    </location>
</feature>
<evidence type="ECO:0000313" key="18">
    <source>
        <dbReference type="EMBL" id="SGZ46822.1"/>
    </source>
</evidence>
<keyword evidence="7 15" id="KW-0949">S-adenosyl-L-methionine</keyword>
<dbReference type="PROSITE" id="PS51800">
    <property type="entry name" value="ZF_CHHC_U11_48K"/>
    <property type="match status" value="1"/>
</dbReference>
<keyword evidence="19" id="KW-1185">Reference proteome</keyword>
<evidence type="ECO:0000256" key="3">
    <source>
        <dbReference type="ARBA" id="ARBA00012810"/>
    </source>
</evidence>
<evidence type="ECO:0000256" key="2">
    <source>
        <dbReference type="ARBA" id="ARBA00005265"/>
    </source>
</evidence>
<evidence type="ECO:0000256" key="10">
    <source>
        <dbReference type="ARBA" id="ARBA00022771"/>
    </source>
</evidence>
<evidence type="ECO:0000256" key="5">
    <source>
        <dbReference type="ARBA" id="ARBA00022603"/>
    </source>
</evidence>
<evidence type="ECO:0000313" key="19">
    <source>
        <dbReference type="Proteomes" id="UP000182334"/>
    </source>
</evidence>
<dbReference type="PANTHER" id="PTHR12998:SF0">
    <property type="entry name" value="TRNA:M(4)X MODIFICATION ENZYME TRM13 HOMOLOG"/>
    <property type="match status" value="1"/>
</dbReference>
<dbReference type="EC" id="2.1.1.225" evidence="3 15"/>
<evidence type="ECO:0000256" key="8">
    <source>
        <dbReference type="ARBA" id="ARBA00022694"/>
    </source>
</evidence>
<dbReference type="Pfam" id="PF05206">
    <property type="entry name" value="TRM13"/>
    <property type="match status" value="1"/>
</dbReference>
<dbReference type="InterPro" id="IPR021721">
    <property type="entry name" value="Znf_CCCH-type_TRM13"/>
</dbReference>
<dbReference type="AlphaFoldDB" id="A0A1L0CUU7"/>